<keyword evidence="8 9" id="KW-0472">Membrane</keyword>
<evidence type="ECO:0000256" key="5">
    <source>
        <dbReference type="ARBA" id="ARBA00022692"/>
    </source>
</evidence>
<evidence type="ECO:0000256" key="1">
    <source>
        <dbReference type="ARBA" id="ARBA00004651"/>
    </source>
</evidence>
<keyword evidence="7 9" id="KW-1133">Transmembrane helix</keyword>
<keyword evidence="4" id="KW-1003">Cell membrane</keyword>
<feature type="transmembrane region" description="Helical" evidence="9">
    <location>
        <begin position="184"/>
        <end position="203"/>
    </location>
</feature>
<gene>
    <name evidence="10" type="ORF">GTH32_07460</name>
</gene>
<comment type="caution">
    <text evidence="10">The sequence shown here is derived from an EMBL/GenBank/DDBJ whole genome shotgun (WGS) entry which is preliminary data.</text>
</comment>
<evidence type="ECO:0000256" key="3">
    <source>
        <dbReference type="ARBA" id="ARBA00022448"/>
    </source>
</evidence>
<feature type="transmembrane region" description="Helical" evidence="9">
    <location>
        <begin position="413"/>
        <end position="433"/>
    </location>
</feature>
<evidence type="ECO:0000313" key="11">
    <source>
        <dbReference type="Proteomes" id="UP000470213"/>
    </source>
</evidence>
<proteinExistence type="inferred from homology"/>
<comment type="subcellular location">
    <subcellularLocation>
        <location evidence="9">Cell inner membrane</location>
        <topology evidence="9">Multi-pass membrane protein</topology>
    </subcellularLocation>
    <subcellularLocation>
        <location evidence="1">Cell membrane</location>
        <topology evidence="1">Multi-pass membrane protein</topology>
    </subcellularLocation>
</comment>
<name>A0A7X5LKH0_9ALTE</name>
<keyword evidence="6 9" id="KW-0769">Symport</keyword>
<keyword evidence="3 9" id="KW-0813">Transport</keyword>
<dbReference type="FunFam" id="1.20.1740.10:FF:000004">
    <property type="entry name" value="Sodium:alanine symporter family protein"/>
    <property type="match status" value="1"/>
</dbReference>
<feature type="transmembrane region" description="Helical" evidence="9">
    <location>
        <begin position="209"/>
        <end position="230"/>
    </location>
</feature>
<organism evidence="10 11">
    <name type="scientific">Alteromonas profundi</name>
    <dbReference type="NCBI Taxonomy" id="2696062"/>
    <lineage>
        <taxon>Bacteria</taxon>
        <taxon>Pseudomonadati</taxon>
        <taxon>Pseudomonadota</taxon>
        <taxon>Gammaproteobacteria</taxon>
        <taxon>Alteromonadales</taxon>
        <taxon>Alteromonadaceae</taxon>
        <taxon>Alteromonas/Salinimonas group</taxon>
        <taxon>Alteromonas</taxon>
    </lineage>
</organism>
<protein>
    <submittedName>
        <fullName evidence="10">Amino acid carrier protein</fullName>
    </submittedName>
</protein>
<evidence type="ECO:0000256" key="4">
    <source>
        <dbReference type="ARBA" id="ARBA00022475"/>
    </source>
</evidence>
<dbReference type="InterPro" id="IPR001463">
    <property type="entry name" value="Na/Ala_symport"/>
</dbReference>
<feature type="transmembrane region" description="Helical" evidence="9">
    <location>
        <begin position="12"/>
        <end position="33"/>
    </location>
</feature>
<dbReference type="RefSeq" id="WP_163084616.1">
    <property type="nucleotide sequence ID" value="NZ_JAAAWN010000007.1"/>
</dbReference>
<dbReference type="GO" id="GO:0005886">
    <property type="term" value="C:plasma membrane"/>
    <property type="evidence" value="ECO:0007669"/>
    <property type="project" value="UniProtKB-SubCell"/>
</dbReference>
<feature type="transmembrane region" description="Helical" evidence="9">
    <location>
        <begin position="349"/>
        <end position="368"/>
    </location>
</feature>
<feature type="transmembrane region" description="Helical" evidence="9">
    <location>
        <begin position="389"/>
        <end position="407"/>
    </location>
</feature>
<feature type="transmembrane region" description="Helical" evidence="9">
    <location>
        <begin position="300"/>
        <end position="320"/>
    </location>
</feature>
<dbReference type="EMBL" id="JAAAWN010000007">
    <property type="protein sequence ID" value="NDV91032.1"/>
    <property type="molecule type" value="Genomic_DNA"/>
</dbReference>
<dbReference type="GO" id="GO:0005283">
    <property type="term" value="F:amino acid:sodium symporter activity"/>
    <property type="evidence" value="ECO:0007669"/>
    <property type="project" value="InterPro"/>
</dbReference>
<evidence type="ECO:0000313" key="10">
    <source>
        <dbReference type="EMBL" id="NDV91032.1"/>
    </source>
</evidence>
<evidence type="ECO:0000256" key="7">
    <source>
        <dbReference type="ARBA" id="ARBA00022989"/>
    </source>
</evidence>
<comment type="similarity">
    <text evidence="2 9">Belongs to the alanine or glycine:cation symporter (AGCS) (TC 2.A.25) family.</text>
</comment>
<accession>A0A7X5LKH0</accession>
<feature type="transmembrane region" description="Helical" evidence="9">
    <location>
        <begin position="144"/>
        <end position="164"/>
    </location>
</feature>
<dbReference type="Proteomes" id="UP000470213">
    <property type="component" value="Unassembled WGS sequence"/>
</dbReference>
<dbReference type="PANTHER" id="PTHR30330:SF1">
    <property type="entry name" value="AMINO-ACID CARRIER PROTEIN ALST"/>
    <property type="match status" value="1"/>
</dbReference>
<evidence type="ECO:0000256" key="8">
    <source>
        <dbReference type="ARBA" id="ARBA00023136"/>
    </source>
</evidence>
<sequence>MINEFVSLVNNVLWGDGQVLIIMLLACGIWFTVKLGGVQLRHFGHMFALLRNSTTSSKEGISSFQALCTSLSARVGTGNLAGVAVAISLGGSGAIFWMWMIAILGMATGFAESVLGQLYKVRDENGEFRGGPAYYIKQGLNKTWLAVAFSLCLFFGYGFVFSAVQANTITDALNNAYNFPSEYVGIVIIALAALIVVGGLRGIARFAEFVVPFMGIGYVLVALVITFINISELPAMLLDIIKSAFGLQEAGAGALGAAIKNGIQRGLYSNEAGSGSVPHAAASAVPNPNHPVSQGYIQMLGVFLDTLILCTSTAFIILLAGGSSSDQMEGIRLTQDAMSSHLGEGGTDFVAAAISLFAFTSVVANYAYGESNLHMFKLDNKIGRAVYTIGYLGMIYWGAQAALPQVWAMADMALGLMTVINIIAIVWMTPTIVSISKDYFKKKDSGETVEYKTGDCEIQGQSEDGIWK</sequence>
<dbReference type="Gene3D" id="1.20.1740.10">
    <property type="entry name" value="Amino acid/polyamine transporter I"/>
    <property type="match status" value="1"/>
</dbReference>
<dbReference type="PROSITE" id="PS00873">
    <property type="entry name" value="NA_ALANINE_SYMP"/>
    <property type="match status" value="1"/>
</dbReference>
<keyword evidence="11" id="KW-1185">Reference proteome</keyword>
<dbReference type="Pfam" id="PF01235">
    <property type="entry name" value="Na_Ala_symp"/>
    <property type="match status" value="1"/>
</dbReference>
<dbReference type="PRINTS" id="PR00175">
    <property type="entry name" value="NAALASMPORT"/>
</dbReference>
<keyword evidence="9" id="KW-0997">Cell inner membrane</keyword>
<dbReference type="PANTHER" id="PTHR30330">
    <property type="entry name" value="AGSS FAMILY TRANSPORTER, SODIUM-ALANINE"/>
    <property type="match status" value="1"/>
</dbReference>
<reference evidence="10 11" key="1">
    <citation type="submission" date="2020-01" db="EMBL/GenBank/DDBJ databases">
        <authorList>
            <person name="Chen J."/>
            <person name="Zhu S."/>
            <person name="Yang J."/>
        </authorList>
    </citation>
    <scope>NUCLEOTIDE SEQUENCE [LARGE SCALE GENOMIC DNA]</scope>
    <source>
        <strain evidence="10 11">345S023</strain>
    </source>
</reference>
<evidence type="ECO:0000256" key="2">
    <source>
        <dbReference type="ARBA" id="ARBA00009261"/>
    </source>
</evidence>
<dbReference type="NCBIfam" id="TIGR00835">
    <property type="entry name" value="agcS"/>
    <property type="match status" value="1"/>
</dbReference>
<evidence type="ECO:0000256" key="6">
    <source>
        <dbReference type="ARBA" id="ARBA00022847"/>
    </source>
</evidence>
<evidence type="ECO:0000256" key="9">
    <source>
        <dbReference type="RuleBase" id="RU363064"/>
    </source>
</evidence>
<dbReference type="AlphaFoldDB" id="A0A7X5LKH0"/>
<feature type="transmembrane region" description="Helical" evidence="9">
    <location>
        <begin position="80"/>
        <end position="107"/>
    </location>
</feature>
<keyword evidence="5 9" id="KW-0812">Transmembrane</keyword>